<accession>A0ABR7LWF9</accession>
<evidence type="ECO:0000313" key="1">
    <source>
        <dbReference type="EMBL" id="MBC6469190.1"/>
    </source>
</evidence>
<name>A0ABR7LWF9_9ACTN</name>
<comment type="caution">
    <text evidence="1">The sequence shown here is derived from an EMBL/GenBank/DDBJ whole genome shotgun (WGS) entry which is preliminary data.</text>
</comment>
<gene>
    <name evidence="1" type="ORF">HKK74_27385</name>
</gene>
<dbReference type="EMBL" id="JABVEC010000024">
    <property type="protein sequence ID" value="MBC6469190.1"/>
    <property type="molecule type" value="Genomic_DNA"/>
</dbReference>
<dbReference type="RefSeq" id="WP_222722787.1">
    <property type="nucleotide sequence ID" value="NZ_JABVEC010000024.1"/>
</dbReference>
<evidence type="ECO:0008006" key="3">
    <source>
        <dbReference type="Google" id="ProtNLM"/>
    </source>
</evidence>
<dbReference type="PROSITE" id="PS51257">
    <property type="entry name" value="PROKAR_LIPOPROTEIN"/>
    <property type="match status" value="1"/>
</dbReference>
<proteinExistence type="predicted"/>
<organism evidence="1 2">
    <name type="scientific">Actinomadura alba</name>
    <dbReference type="NCBI Taxonomy" id="406431"/>
    <lineage>
        <taxon>Bacteria</taxon>
        <taxon>Bacillati</taxon>
        <taxon>Actinomycetota</taxon>
        <taxon>Actinomycetes</taxon>
        <taxon>Streptosporangiales</taxon>
        <taxon>Thermomonosporaceae</taxon>
        <taxon>Actinomadura</taxon>
    </lineage>
</organism>
<evidence type="ECO:0000313" key="2">
    <source>
        <dbReference type="Proteomes" id="UP000805614"/>
    </source>
</evidence>
<sequence>MNAHRRDGGGLMRVLLALAATLGLLGGACAGEAPGPGTRGCPQACTMIYEPVNCRFANGTTMTFGNRCVADAYACRHRLRIVGCGAKAD</sequence>
<dbReference type="Proteomes" id="UP000805614">
    <property type="component" value="Unassembled WGS sequence"/>
</dbReference>
<protein>
    <recommendedName>
        <fullName evidence="3">Kazal-like domain-containing protein</fullName>
    </recommendedName>
</protein>
<reference evidence="1 2" key="1">
    <citation type="submission" date="2020-06" db="EMBL/GenBank/DDBJ databases">
        <title>Actinomadura xiongansis sp. nov., isolated from soil of Baiyangdian.</title>
        <authorList>
            <person name="Zhang X."/>
        </authorList>
    </citation>
    <scope>NUCLEOTIDE SEQUENCE [LARGE SCALE GENOMIC DNA]</scope>
    <source>
        <strain evidence="1 2">HBUM206468</strain>
    </source>
</reference>
<dbReference type="Gene3D" id="3.30.60.30">
    <property type="match status" value="1"/>
</dbReference>
<keyword evidence="2" id="KW-1185">Reference proteome</keyword>